<keyword evidence="1" id="KW-0472">Membrane</keyword>
<keyword evidence="3" id="KW-1185">Reference proteome</keyword>
<keyword evidence="1" id="KW-1133">Transmembrane helix</keyword>
<evidence type="ECO:0000256" key="1">
    <source>
        <dbReference type="SAM" id="Phobius"/>
    </source>
</evidence>
<feature type="transmembrane region" description="Helical" evidence="1">
    <location>
        <begin position="327"/>
        <end position="349"/>
    </location>
</feature>
<proteinExistence type="predicted"/>
<gene>
    <name evidence="2" type="ORF">Glove_543g89</name>
</gene>
<feature type="transmembrane region" description="Helical" evidence="1">
    <location>
        <begin position="7"/>
        <end position="27"/>
    </location>
</feature>
<feature type="transmembrane region" description="Helical" evidence="1">
    <location>
        <begin position="260"/>
        <end position="282"/>
    </location>
</feature>
<feature type="transmembrane region" description="Helical" evidence="1">
    <location>
        <begin position="166"/>
        <end position="188"/>
    </location>
</feature>
<organism evidence="2 3">
    <name type="scientific">Diversispora epigaea</name>
    <dbReference type="NCBI Taxonomy" id="1348612"/>
    <lineage>
        <taxon>Eukaryota</taxon>
        <taxon>Fungi</taxon>
        <taxon>Fungi incertae sedis</taxon>
        <taxon>Mucoromycota</taxon>
        <taxon>Glomeromycotina</taxon>
        <taxon>Glomeromycetes</taxon>
        <taxon>Diversisporales</taxon>
        <taxon>Diversisporaceae</taxon>
        <taxon>Diversispora</taxon>
    </lineage>
</organism>
<dbReference type="EMBL" id="PQFF01000462">
    <property type="protein sequence ID" value="RHZ48703.1"/>
    <property type="molecule type" value="Genomic_DNA"/>
</dbReference>
<reference evidence="2 3" key="1">
    <citation type="submission" date="2018-08" db="EMBL/GenBank/DDBJ databases">
        <title>Genome and evolution of the arbuscular mycorrhizal fungus Diversispora epigaea (formerly Glomus versiforme) and its bacterial endosymbionts.</title>
        <authorList>
            <person name="Sun X."/>
            <person name="Fei Z."/>
            <person name="Harrison M."/>
        </authorList>
    </citation>
    <scope>NUCLEOTIDE SEQUENCE [LARGE SCALE GENOMIC DNA]</scope>
    <source>
        <strain evidence="2 3">IT104</strain>
    </source>
</reference>
<name>A0A397GI35_9GLOM</name>
<protein>
    <submittedName>
        <fullName evidence="2">Uncharacterized protein</fullName>
    </submittedName>
</protein>
<feature type="transmembrane region" description="Helical" evidence="1">
    <location>
        <begin position="136"/>
        <end position="154"/>
    </location>
</feature>
<feature type="transmembrane region" description="Helical" evidence="1">
    <location>
        <begin position="289"/>
        <end position="307"/>
    </location>
</feature>
<keyword evidence="1" id="KW-0812">Transmembrane</keyword>
<accession>A0A397GI35</accession>
<evidence type="ECO:0000313" key="2">
    <source>
        <dbReference type="EMBL" id="RHZ48703.1"/>
    </source>
</evidence>
<dbReference type="OrthoDB" id="2327125at2759"/>
<comment type="caution">
    <text evidence="2">The sequence shown here is derived from an EMBL/GenBank/DDBJ whole genome shotgun (WGS) entry which is preliminary data.</text>
</comment>
<feature type="transmembrane region" description="Helical" evidence="1">
    <location>
        <begin position="62"/>
        <end position="84"/>
    </location>
</feature>
<dbReference type="AlphaFoldDB" id="A0A397GI35"/>
<feature type="transmembrane region" description="Helical" evidence="1">
    <location>
        <begin position="105"/>
        <end position="130"/>
    </location>
</feature>
<dbReference type="Proteomes" id="UP000266861">
    <property type="component" value="Unassembled WGS sequence"/>
</dbReference>
<sequence length="395" mass="44975">MGGLIHCIATTLAILCLLIVLCTFVTIDNNDVPEQDISKRTGYPVWHPPIGGMNGRGNDEKFVAVILFSSVMMISSGYFIMKWACNNSYNKRKITFFVSDDDKTVSTHGFNVILGLNCLVTALTSIMFLWLDVGKAFSSFGIAHNAIELIILVNMHYGGRITSSTFVGTLSLYVLLSTGLCIFLTWPYDALWFKMQGLCIDWALLIQFTRTYFNTRKHIKNDSGVDPLIRDEDEDDERGERSDVVYNSNNDVIVHQPYQILLLIVALVFHLIGNVVSTIWIYELRSYEIFSFTYAISYPFYAYYVYLDTQAISVLPRKVIHLPDTTHWKIVLVTIFSMTLSFLTIRLGLPSIDNSEEGYFNSSVEVTAEETLGKVKINWKENFVNIVIGKAWTWW</sequence>
<evidence type="ECO:0000313" key="3">
    <source>
        <dbReference type="Proteomes" id="UP000266861"/>
    </source>
</evidence>